<evidence type="ECO:0000259" key="10">
    <source>
        <dbReference type="Pfam" id="PF22613"/>
    </source>
</evidence>
<dbReference type="PANTHER" id="PTHR43522:SF2">
    <property type="entry name" value="TRANSKETOLASE 1-RELATED"/>
    <property type="match status" value="1"/>
</dbReference>
<dbReference type="PANTHER" id="PTHR43522">
    <property type="entry name" value="TRANSKETOLASE"/>
    <property type="match status" value="1"/>
</dbReference>
<evidence type="ECO:0000256" key="8">
    <source>
        <dbReference type="ARBA" id="ARBA00022842"/>
    </source>
</evidence>
<dbReference type="EMBL" id="LAZR01022843">
    <property type="protein sequence ID" value="KKL80471.1"/>
    <property type="molecule type" value="Genomic_DNA"/>
</dbReference>
<dbReference type="GO" id="GO:0004802">
    <property type="term" value="F:transketolase activity"/>
    <property type="evidence" value="ECO:0007669"/>
    <property type="project" value="UniProtKB-EC"/>
</dbReference>
<comment type="similarity">
    <text evidence="3">Belongs to the transketolase family.</text>
</comment>
<accession>A0A0F9FPX6</accession>
<dbReference type="SUPFAM" id="SSF52922">
    <property type="entry name" value="TK C-terminal domain-like"/>
    <property type="match status" value="1"/>
</dbReference>
<evidence type="ECO:0000256" key="4">
    <source>
        <dbReference type="ARBA" id="ARBA00011738"/>
    </source>
</evidence>
<gene>
    <name evidence="11" type="ORF">LCGC14_2004410</name>
</gene>
<evidence type="ECO:0000256" key="2">
    <source>
        <dbReference type="ARBA" id="ARBA00001964"/>
    </source>
</evidence>
<sequence length="140" mass="14858">AMPRAKEQLANVAKGGYTLVECAQTPELILMATGSEVELAVNAAAELTAQGKQVRVVSMPSTNQFDLQDKAYRQSVLPAGVAKIAVEAAHSDFWYKYVGQDGDVLGMTTFGESAPGAVLLEHFGFTVENLVAKANALLND</sequence>
<evidence type="ECO:0000256" key="5">
    <source>
        <dbReference type="ARBA" id="ARBA00013152"/>
    </source>
</evidence>
<feature type="domain" description="Transketolase-like C-terminal" evidence="10">
    <location>
        <begin position="15"/>
        <end position="126"/>
    </location>
</feature>
<feature type="non-terminal residue" evidence="11">
    <location>
        <position position="1"/>
    </location>
</feature>
<dbReference type="InterPro" id="IPR009014">
    <property type="entry name" value="Transketo_C/PFOR_II"/>
</dbReference>
<evidence type="ECO:0000256" key="9">
    <source>
        <dbReference type="ARBA" id="ARBA00023052"/>
    </source>
</evidence>
<dbReference type="Pfam" id="PF22613">
    <property type="entry name" value="Transketolase_C_1"/>
    <property type="match status" value="1"/>
</dbReference>
<evidence type="ECO:0000256" key="3">
    <source>
        <dbReference type="ARBA" id="ARBA00007131"/>
    </source>
</evidence>
<keyword evidence="9" id="KW-0786">Thiamine pyrophosphate</keyword>
<proteinExistence type="inferred from homology"/>
<evidence type="ECO:0000256" key="7">
    <source>
        <dbReference type="ARBA" id="ARBA00022723"/>
    </source>
</evidence>
<name>A0A0F9FPX6_9ZZZZ</name>
<organism evidence="11">
    <name type="scientific">marine sediment metagenome</name>
    <dbReference type="NCBI Taxonomy" id="412755"/>
    <lineage>
        <taxon>unclassified sequences</taxon>
        <taxon>metagenomes</taxon>
        <taxon>ecological metagenomes</taxon>
    </lineage>
</organism>
<comment type="cofactor">
    <cofactor evidence="1">
        <name>Mg(2+)</name>
        <dbReference type="ChEBI" id="CHEBI:18420"/>
    </cofactor>
</comment>
<dbReference type="InterPro" id="IPR033247">
    <property type="entry name" value="Transketolase_fam"/>
</dbReference>
<comment type="cofactor">
    <cofactor evidence="2">
        <name>thiamine diphosphate</name>
        <dbReference type="ChEBI" id="CHEBI:58937"/>
    </cofactor>
</comment>
<evidence type="ECO:0000256" key="1">
    <source>
        <dbReference type="ARBA" id="ARBA00001946"/>
    </source>
</evidence>
<comment type="caution">
    <text evidence="11">The sequence shown here is derived from an EMBL/GenBank/DDBJ whole genome shotgun (WGS) entry which is preliminary data.</text>
</comment>
<dbReference type="GO" id="GO:0006098">
    <property type="term" value="P:pentose-phosphate shunt"/>
    <property type="evidence" value="ECO:0007669"/>
    <property type="project" value="TreeGrafter"/>
</dbReference>
<protein>
    <recommendedName>
        <fullName evidence="5">transketolase</fullName>
        <ecNumber evidence="5">2.2.1.1</ecNumber>
    </recommendedName>
</protein>
<dbReference type="EC" id="2.2.1.1" evidence="5"/>
<dbReference type="InterPro" id="IPR055152">
    <property type="entry name" value="Transketolase-like_C_2"/>
</dbReference>
<dbReference type="FunFam" id="3.40.50.920:FF:000003">
    <property type="entry name" value="Transketolase"/>
    <property type="match status" value="1"/>
</dbReference>
<evidence type="ECO:0000256" key="6">
    <source>
        <dbReference type="ARBA" id="ARBA00022679"/>
    </source>
</evidence>
<dbReference type="AlphaFoldDB" id="A0A0F9FPX6"/>
<keyword evidence="6" id="KW-0808">Transferase</keyword>
<dbReference type="Gene3D" id="3.40.50.920">
    <property type="match status" value="1"/>
</dbReference>
<keyword evidence="8" id="KW-0460">Magnesium</keyword>
<reference evidence="11" key="1">
    <citation type="journal article" date="2015" name="Nature">
        <title>Complex archaea that bridge the gap between prokaryotes and eukaryotes.</title>
        <authorList>
            <person name="Spang A."/>
            <person name="Saw J.H."/>
            <person name="Jorgensen S.L."/>
            <person name="Zaremba-Niedzwiedzka K."/>
            <person name="Martijn J."/>
            <person name="Lind A.E."/>
            <person name="van Eijk R."/>
            <person name="Schleper C."/>
            <person name="Guy L."/>
            <person name="Ettema T.J."/>
        </authorList>
    </citation>
    <scope>NUCLEOTIDE SEQUENCE</scope>
</reference>
<comment type="subunit">
    <text evidence="4">Homodimer.</text>
</comment>
<keyword evidence="7" id="KW-0479">Metal-binding</keyword>
<dbReference type="GO" id="GO:0046872">
    <property type="term" value="F:metal ion binding"/>
    <property type="evidence" value="ECO:0007669"/>
    <property type="project" value="UniProtKB-KW"/>
</dbReference>
<evidence type="ECO:0000313" key="11">
    <source>
        <dbReference type="EMBL" id="KKL80471.1"/>
    </source>
</evidence>
<dbReference type="GO" id="GO:0005829">
    <property type="term" value="C:cytosol"/>
    <property type="evidence" value="ECO:0007669"/>
    <property type="project" value="TreeGrafter"/>
</dbReference>